<evidence type="ECO:0000256" key="3">
    <source>
        <dbReference type="ARBA" id="ARBA00009396"/>
    </source>
</evidence>
<dbReference type="RefSeq" id="WP_354695065.1">
    <property type="nucleotide sequence ID" value="NZ_JAZHOG010000005.1"/>
</dbReference>
<evidence type="ECO:0000256" key="8">
    <source>
        <dbReference type="ARBA" id="ARBA00022679"/>
    </source>
</evidence>
<evidence type="ECO:0000256" key="13">
    <source>
        <dbReference type="ARBA" id="ARBA00037629"/>
    </source>
</evidence>
<dbReference type="NCBIfam" id="NF002086">
    <property type="entry name" value="PRK00915.1-3"/>
    <property type="match status" value="1"/>
</dbReference>
<reference evidence="17 18" key="1">
    <citation type="submission" date="2024-02" db="EMBL/GenBank/DDBJ databases">
        <title>A novel Wenzhouxiangellaceae bacterium, isolated from coastal sediments.</title>
        <authorList>
            <person name="Du Z.-J."/>
            <person name="Ye Y.-Q."/>
            <person name="Zhang X.-Y."/>
        </authorList>
    </citation>
    <scope>NUCLEOTIDE SEQUENCE [LARGE SCALE GENOMIC DNA]</scope>
    <source>
        <strain evidence="17 18">CH-27</strain>
    </source>
</reference>
<comment type="catalytic activity">
    <reaction evidence="1 14">
        <text>3-methyl-2-oxobutanoate + acetyl-CoA + H2O = (2S)-2-isopropylmalate + CoA + H(+)</text>
        <dbReference type="Rhea" id="RHEA:21524"/>
        <dbReference type="ChEBI" id="CHEBI:1178"/>
        <dbReference type="ChEBI" id="CHEBI:11851"/>
        <dbReference type="ChEBI" id="CHEBI:15377"/>
        <dbReference type="ChEBI" id="CHEBI:15378"/>
        <dbReference type="ChEBI" id="CHEBI:57287"/>
        <dbReference type="ChEBI" id="CHEBI:57288"/>
        <dbReference type="EC" id="2.3.3.13"/>
    </reaction>
</comment>
<keyword evidence="18" id="KW-1185">Reference proteome</keyword>
<dbReference type="GO" id="GO:0030145">
    <property type="term" value="F:manganese ion binding"/>
    <property type="evidence" value="ECO:0007669"/>
    <property type="project" value="UniProtKB-UniRule"/>
</dbReference>
<evidence type="ECO:0000256" key="14">
    <source>
        <dbReference type="HAMAP-Rule" id="MF_01025"/>
    </source>
</evidence>
<dbReference type="SUPFAM" id="SSF110921">
    <property type="entry name" value="2-isopropylmalate synthase LeuA, allosteric (dimerisation) domain"/>
    <property type="match status" value="1"/>
</dbReference>
<comment type="pathway">
    <text evidence="2 14">Amino-acid biosynthesis; L-leucine biosynthesis; L-leucine from 3-methyl-2-oxobutanoate: step 1/4.</text>
</comment>
<dbReference type="InterPro" id="IPR005671">
    <property type="entry name" value="LeuA_bact_synth"/>
</dbReference>
<dbReference type="Pfam" id="PF00682">
    <property type="entry name" value="HMGL-like"/>
    <property type="match status" value="1"/>
</dbReference>
<dbReference type="Pfam" id="PF22617">
    <property type="entry name" value="HCS_D2"/>
    <property type="match status" value="1"/>
</dbReference>
<keyword evidence="14" id="KW-0963">Cytoplasm</keyword>
<evidence type="ECO:0000256" key="7">
    <source>
        <dbReference type="ARBA" id="ARBA00022605"/>
    </source>
</evidence>
<dbReference type="Gene3D" id="1.10.238.260">
    <property type="match status" value="1"/>
</dbReference>
<protein>
    <recommendedName>
        <fullName evidence="5 14">2-isopropylmalate synthase</fullName>
        <ecNumber evidence="4 14">2.3.3.13</ecNumber>
    </recommendedName>
    <alternativeName>
        <fullName evidence="12 14">Alpha-IPM synthase</fullName>
    </alternativeName>
    <alternativeName>
        <fullName evidence="14">Alpha-isopropylmalate synthase</fullName>
    </alternativeName>
</protein>
<dbReference type="CDD" id="cd07940">
    <property type="entry name" value="DRE_TIM_IPMS"/>
    <property type="match status" value="1"/>
</dbReference>
<feature type="binding site" evidence="14">
    <location>
        <position position="249"/>
    </location>
    <ligand>
        <name>Mn(2+)</name>
        <dbReference type="ChEBI" id="CHEBI:29035"/>
    </ligand>
</feature>
<dbReference type="InterPro" id="IPR054691">
    <property type="entry name" value="LeuA/HCS_post-cat"/>
</dbReference>
<keyword evidence="11 14" id="KW-0100">Branched-chain amino acid biosynthesis</keyword>
<evidence type="ECO:0000256" key="6">
    <source>
        <dbReference type="ARBA" id="ARBA00022430"/>
    </source>
</evidence>
<evidence type="ECO:0000256" key="9">
    <source>
        <dbReference type="ARBA" id="ARBA00022723"/>
    </source>
</evidence>
<dbReference type="PANTHER" id="PTHR10277">
    <property type="entry name" value="HOMOCITRATE SYNTHASE-RELATED"/>
    <property type="match status" value="1"/>
</dbReference>
<accession>A0AAW9RH92</accession>
<keyword evidence="9 14" id="KW-0479">Metal-binding</keyword>
<dbReference type="InterPro" id="IPR002034">
    <property type="entry name" value="AIPM/Hcit_synth_CS"/>
</dbReference>
<dbReference type="Pfam" id="PF08502">
    <property type="entry name" value="LeuA_dimer"/>
    <property type="match status" value="1"/>
</dbReference>
<dbReference type="Gene3D" id="3.30.160.270">
    <property type="match status" value="1"/>
</dbReference>
<evidence type="ECO:0000256" key="4">
    <source>
        <dbReference type="ARBA" id="ARBA00012973"/>
    </source>
</evidence>
<sequence length="530" mass="57850">MNTKTNENADKGNDYVYIFDTTLRDGEQSPGCSMNLKEKLQVARALDDLRVDVIEAGFPIASDGDFESVKAIGDLGLNAKICGLSRTRRGDIEAVARSLESAPNKRLHIFIATSPIHREHKLRMSQQQIIDEMTAAVAFGKQWFDDIEVTAEDAGRTEMDYLTEYFQAAIEAGANVLNVPDTVGYVTPSELQAQFQHLTDHLDKPDSVVLSAHCHDDLGLSVANSLGAIEGGARQVECTINGIGERAGNCSLEEVVMALRTRQDRFALRTGIDTTRLYPTSRLVTSVTGSRVQANKAIVGRNAFAHESGIHQDGVLKNVETYEIMRPTDVGVPENSLVLGKHSGRHAFRDRLEQLGFAVTKEKLEDLFVAFKALADRKKSVYDEDIEALVLGNEQSGPWHLDAISIHTEVENSGQSAEASVKLRYDGQAPRIFSGRGDGPVNAIVNAIRQAMSVDMHVEEFNVSAVSGGSDAQGRATVRAIIGASRYQGTGLSTDIVEAAAKAMVTIMNRHHQHQGRELDDEQRDLKAAV</sequence>
<dbReference type="Gene3D" id="3.20.20.70">
    <property type="entry name" value="Aldolase class I"/>
    <property type="match status" value="1"/>
</dbReference>
<evidence type="ECO:0000313" key="18">
    <source>
        <dbReference type="Proteomes" id="UP001359886"/>
    </source>
</evidence>
<dbReference type="SMART" id="SM00917">
    <property type="entry name" value="LeuA_dimer"/>
    <property type="match status" value="1"/>
</dbReference>
<dbReference type="InterPro" id="IPR013709">
    <property type="entry name" value="2-isopropylmalate_synth_dimer"/>
</dbReference>
<comment type="subunit">
    <text evidence="14">Homodimer.</text>
</comment>
<dbReference type="SUPFAM" id="SSF51569">
    <property type="entry name" value="Aldolase"/>
    <property type="match status" value="1"/>
</dbReference>
<dbReference type="PROSITE" id="PS50991">
    <property type="entry name" value="PYR_CT"/>
    <property type="match status" value="1"/>
</dbReference>
<dbReference type="PANTHER" id="PTHR10277:SF9">
    <property type="entry name" value="2-ISOPROPYLMALATE SYNTHASE 1, CHLOROPLASTIC-RELATED"/>
    <property type="match status" value="1"/>
</dbReference>
<dbReference type="FunFam" id="3.20.20.70:FF:000010">
    <property type="entry name" value="2-isopropylmalate synthase"/>
    <property type="match status" value="1"/>
</dbReference>
<evidence type="ECO:0000256" key="1">
    <source>
        <dbReference type="ARBA" id="ARBA00000064"/>
    </source>
</evidence>
<comment type="function">
    <text evidence="13 14">Catalyzes the condensation of the acetyl group of acetyl-CoA with 3-methyl-2-oxobutanoate (2-ketoisovalerate) to form 3-carboxy-3-hydroxy-4-methylpentanoate (2-isopropylmalate).</text>
</comment>
<dbReference type="GO" id="GO:0003985">
    <property type="term" value="F:acetyl-CoA C-acetyltransferase activity"/>
    <property type="evidence" value="ECO:0007669"/>
    <property type="project" value="UniProtKB-UniRule"/>
</dbReference>
<feature type="region of interest" description="Disordered" evidence="15">
    <location>
        <begin position="511"/>
        <end position="530"/>
    </location>
</feature>
<evidence type="ECO:0000256" key="5">
    <source>
        <dbReference type="ARBA" id="ARBA00018198"/>
    </source>
</evidence>
<evidence type="ECO:0000256" key="12">
    <source>
        <dbReference type="ARBA" id="ARBA00029993"/>
    </source>
</evidence>
<dbReference type="Proteomes" id="UP001359886">
    <property type="component" value="Unassembled WGS sequence"/>
</dbReference>
<comment type="similarity">
    <text evidence="3 14">Belongs to the alpha-IPM synthase/homocitrate synthase family. LeuA type 1 subfamily.</text>
</comment>
<keyword evidence="6 14" id="KW-0432">Leucine biosynthesis</keyword>
<evidence type="ECO:0000256" key="2">
    <source>
        <dbReference type="ARBA" id="ARBA00004689"/>
    </source>
</evidence>
<feature type="binding site" evidence="14">
    <location>
        <position position="215"/>
    </location>
    <ligand>
        <name>Mn(2+)</name>
        <dbReference type="ChEBI" id="CHEBI:29035"/>
    </ligand>
</feature>
<dbReference type="PROSITE" id="PS00816">
    <property type="entry name" value="AIPM_HOMOCIT_SYNTH_2"/>
    <property type="match status" value="1"/>
</dbReference>
<gene>
    <name evidence="14" type="primary">leuA</name>
    <name evidence="17" type="ORF">V3330_08900</name>
</gene>
<dbReference type="GO" id="GO:0009098">
    <property type="term" value="P:L-leucine biosynthetic process"/>
    <property type="evidence" value="ECO:0007669"/>
    <property type="project" value="UniProtKB-UniRule"/>
</dbReference>
<name>A0AAW9RH92_9GAMM</name>
<dbReference type="GO" id="GO:0003852">
    <property type="term" value="F:2-isopropylmalate synthase activity"/>
    <property type="evidence" value="ECO:0007669"/>
    <property type="project" value="UniProtKB-UniRule"/>
</dbReference>
<feature type="region of interest" description="Regulatory domain" evidence="14">
    <location>
        <begin position="400"/>
        <end position="530"/>
    </location>
</feature>
<comment type="cofactor">
    <cofactor evidence="14">
        <name>Mn(2+)</name>
        <dbReference type="ChEBI" id="CHEBI:29035"/>
    </cofactor>
</comment>
<feature type="binding site" evidence="14">
    <location>
        <position position="25"/>
    </location>
    <ligand>
        <name>Mn(2+)</name>
        <dbReference type="ChEBI" id="CHEBI:29035"/>
    </ligand>
</feature>
<dbReference type="InterPro" id="IPR013785">
    <property type="entry name" value="Aldolase_TIM"/>
</dbReference>
<evidence type="ECO:0000256" key="15">
    <source>
        <dbReference type="SAM" id="MobiDB-lite"/>
    </source>
</evidence>
<feature type="domain" description="Pyruvate carboxyltransferase" evidence="16">
    <location>
        <begin position="16"/>
        <end position="278"/>
    </location>
</feature>
<dbReference type="InterPro" id="IPR050073">
    <property type="entry name" value="2-IPM_HCS-like"/>
</dbReference>
<dbReference type="EC" id="2.3.3.13" evidence="4 14"/>
<keyword evidence="17" id="KW-0012">Acyltransferase</keyword>
<comment type="caution">
    <text evidence="17">The sequence shown here is derived from an EMBL/GenBank/DDBJ whole genome shotgun (WGS) entry which is preliminary data.</text>
</comment>
<dbReference type="AlphaFoldDB" id="A0AAW9RH92"/>
<feature type="binding site" evidence="14">
    <location>
        <position position="213"/>
    </location>
    <ligand>
        <name>Mn(2+)</name>
        <dbReference type="ChEBI" id="CHEBI:29035"/>
    </ligand>
</feature>
<dbReference type="InterPro" id="IPR000891">
    <property type="entry name" value="PYR_CT"/>
</dbReference>
<keyword evidence="8 14" id="KW-0808">Transferase</keyword>
<keyword evidence="10 14" id="KW-0464">Manganese</keyword>
<evidence type="ECO:0000256" key="11">
    <source>
        <dbReference type="ARBA" id="ARBA00023304"/>
    </source>
</evidence>
<evidence type="ECO:0000313" key="17">
    <source>
        <dbReference type="EMBL" id="MEJ8567740.1"/>
    </source>
</evidence>
<proteinExistence type="inferred from homology"/>
<dbReference type="InterPro" id="IPR036230">
    <property type="entry name" value="LeuA_allosteric_dom_sf"/>
</dbReference>
<dbReference type="GO" id="GO:0005737">
    <property type="term" value="C:cytoplasm"/>
    <property type="evidence" value="ECO:0007669"/>
    <property type="project" value="UniProtKB-UniRule"/>
</dbReference>
<dbReference type="PROSITE" id="PS00815">
    <property type="entry name" value="AIPM_HOMOCIT_SYNTH_1"/>
    <property type="match status" value="1"/>
</dbReference>
<dbReference type="NCBIfam" id="TIGR00973">
    <property type="entry name" value="leuA_bact"/>
    <property type="match status" value="1"/>
</dbReference>
<evidence type="ECO:0000256" key="10">
    <source>
        <dbReference type="ARBA" id="ARBA00023211"/>
    </source>
</evidence>
<dbReference type="HAMAP" id="MF_01025">
    <property type="entry name" value="LeuA_type1"/>
    <property type="match status" value="1"/>
</dbReference>
<evidence type="ECO:0000259" key="16">
    <source>
        <dbReference type="PROSITE" id="PS50991"/>
    </source>
</evidence>
<organism evidence="17 18">
    <name type="scientific">Elongatibacter sediminis</name>
    <dbReference type="NCBI Taxonomy" id="3119006"/>
    <lineage>
        <taxon>Bacteria</taxon>
        <taxon>Pseudomonadati</taxon>
        <taxon>Pseudomonadota</taxon>
        <taxon>Gammaproteobacteria</taxon>
        <taxon>Chromatiales</taxon>
        <taxon>Wenzhouxiangellaceae</taxon>
        <taxon>Elongatibacter</taxon>
    </lineage>
</organism>
<dbReference type="EMBL" id="JAZHOG010000005">
    <property type="protein sequence ID" value="MEJ8567740.1"/>
    <property type="molecule type" value="Genomic_DNA"/>
</dbReference>
<dbReference type="FunFam" id="1.10.238.260:FF:000001">
    <property type="entry name" value="2-isopropylmalate synthase"/>
    <property type="match status" value="1"/>
</dbReference>
<keyword evidence="7 14" id="KW-0028">Amino-acid biosynthesis</keyword>